<dbReference type="GO" id="GO:0042273">
    <property type="term" value="P:ribosomal large subunit biogenesis"/>
    <property type="evidence" value="ECO:0007669"/>
    <property type="project" value="TreeGrafter"/>
</dbReference>
<evidence type="ECO:0000256" key="3">
    <source>
        <dbReference type="ARBA" id="ARBA00022552"/>
    </source>
</evidence>
<comment type="similarity">
    <text evidence="2 9">Belongs to the methyltransferase superfamily. RRP8 family.</text>
</comment>
<dbReference type="Proteomes" id="UP000769157">
    <property type="component" value="Unassembled WGS sequence"/>
</dbReference>
<feature type="region of interest" description="Disordered" evidence="10">
    <location>
        <begin position="1"/>
        <end position="88"/>
    </location>
</feature>
<dbReference type="GeneID" id="70232630"/>
<keyword evidence="7 9" id="KW-0539">Nucleus</keyword>
<comment type="function">
    <text evidence="9">S-adenosyl-L-methionine-dependent methyltransferase that specifically methylates the N(1) position of adenine in helix 25.1 in 25S rRNA. Required both for ribosomal 40S and 60S subunits biogenesis. Required for efficient pre-rRNA cleavage at site A2.</text>
</comment>
<evidence type="ECO:0000256" key="9">
    <source>
        <dbReference type="RuleBase" id="RU365074"/>
    </source>
</evidence>
<keyword evidence="12" id="KW-1185">Reference proteome</keyword>
<organism evidence="11 12">
    <name type="scientific">Ogataea philodendri</name>
    <dbReference type="NCBI Taxonomy" id="1378263"/>
    <lineage>
        <taxon>Eukaryota</taxon>
        <taxon>Fungi</taxon>
        <taxon>Dikarya</taxon>
        <taxon>Ascomycota</taxon>
        <taxon>Saccharomycotina</taxon>
        <taxon>Pichiomycetes</taxon>
        <taxon>Pichiales</taxon>
        <taxon>Pichiaceae</taxon>
        <taxon>Ogataea</taxon>
    </lineage>
</organism>
<feature type="compositionally biased region" description="Polar residues" evidence="10">
    <location>
        <begin position="79"/>
        <end position="88"/>
    </location>
</feature>
<dbReference type="AlphaFoldDB" id="A0A9P8T9K0"/>
<keyword evidence="6 9" id="KW-0949">S-adenosyl-L-methionine</keyword>
<sequence length="373" mass="42783">MSLFEVEGWGLEGKKVVEAKSKPKPKSKPDSKKVSEKPQRQDKRKDDKERARPKKFDRTDKTDKTEEQKPASVKPAAQKPQNPAQDNQFASTANLTPLQRKMMAKLAGSRFRWINEQLYTIRSEDALKLIETQPELFEEYHEGFRSQVQSWPENPVDVFVNQIKTKATTRYVNAPGGLPGLADKKVVIADMGCGEAQLAKDVAKFMSTGKKTKKINIQVHSFDLKKANNRVTVADIKSIPLPDGSCTVVIFCLALMGTNFLDFINEAYRLLAPRGELWIAEIKSRFSDEKGDEFINALKNLGFFHKSTDDSNKMFTRFEFFKPPPDILAERRAKEEKKRKFVEKEDKLEVLEKKRQKAPEGEWLLKPCIYKRR</sequence>
<evidence type="ECO:0000256" key="5">
    <source>
        <dbReference type="ARBA" id="ARBA00022679"/>
    </source>
</evidence>
<dbReference type="InterPro" id="IPR007823">
    <property type="entry name" value="RRP8"/>
</dbReference>
<dbReference type="Gene3D" id="3.40.50.150">
    <property type="entry name" value="Vaccinia Virus protein VP39"/>
    <property type="match status" value="1"/>
</dbReference>
<evidence type="ECO:0000256" key="8">
    <source>
        <dbReference type="ARBA" id="ARBA00076672"/>
    </source>
</evidence>
<feature type="compositionally biased region" description="Basic and acidic residues" evidence="10">
    <location>
        <begin position="12"/>
        <end position="69"/>
    </location>
</feature>
<dbReference type="FunFam" id="1.10.10.2150:FF:000001">
    <property type="entry name" value="Ribosomal RNA-processing protein 8"/>
    <property type="match status" value="1"/>
</dbReference>
<dbReference type="Pfam" id="PF05148">
    <property type="entry name" value="Methyltransf_8"/>
    <property type="match status" value="1"/>
</dbReference>
<dbReference type="EC" id="2.1.1.-" evidence="9"/>
<accession>A0A9P8T9K0</accession>
<comment type="subcellular location">
    <subcellularLocation>
        <location evidence="1 9">Nucleus</location>
        <location evidence="1 9">Nucleolus</location>
    </subcellularLocation>
</comment>
<keyword evidence="5 9" id="KW-0808">Transferase</keyword>
<dbReference type="PANTHER" id="PTHR12787">
    <property type="entry name" value="RIBOSOMAL RNA-PROCESSING PROTEIN 8"/>
    <property type="match status" value="1"/>
</dbReference>
<evidence type="ECO:0000256" key="2">
    <source>
        <dbReference type="ARBA" id="ARBA00006301"/>
    </source>
</evidence>
<gene>
    <name evidence="11" type="ORF">OGAPHI_000662</name>
</gene>
<protein>
    <recommendedName>
        <fullName evidence="8 9">Ribosomal RNA-processing protein 8</fullName>
        <ecNumber evidence="9">2.1.1.-</ecNumber>
    </recommendedName>
</protein>
<dbReference type="GO" id="GO:0016433">
    <property type="term" value="F:rRNA (adenine) methyltransferase activity"/>
    <property type="evidence" value="ECO:0007669"/>
    <property type="project" value="TreeGrafter"/>
</dbReference>
<keyword evidence="4 9" id="KW-0489">Methyltransferase</keyword>
<evidence type="ECO:0000256" key="4">
    <source>
        <dbReference type="ARBA" id="ARBA00022603"/>
    </source>
</evidence>
<reference evidence="11" key="2">
    <citation type="submission" date="2021-01" db="EMBL/GenBank/DDBJ databases">
        <authorList>
            <person name="Schikora-Tamarit M.A."/>
        </authorList>
    </citation>
    <scope>NUCLEOTIDE SEQUENCE</scope>
    <source>
        <strain evidence="11">CBS6075</strain>
    </source>
</reference>
<dbReference type="PANTHER" id="PTHR12787:SF0">
    <property type="entry name" value="RIBOSOMAL RNA-PROCESSING PROTEIN 8"/>
    <property type="match status" value="1"/>
</dbReference>
<dbReference type="InterPro" id="IPR042036">
    <property type="entry name" value="RRP8_N"/>
</dbReference>
<dbReference type="RefSeq" id="XP_046064319.1">
    <property type="nucleotide sequence ID" value="XM_046207939.1"/>
</dbReference>
<dbReference type="InterPro" id="IPR029063">
    <property type="entry name" value="SAM-dependent_MTases_sf"/>
</dbReference>
<reference evidence="11" key="1">
    <citation type="journal article" date="2021" name="Open Biol.">
        <title>Shared evolutionary footprints suggest mitochondrial oxidative damage underlies multiple complex I losses in fungi.</title>
        <authorList>
            <person name="Schikora-Tamarit M.A."/>
            <person name="Marcet-Houben M."/>
            <person name="Nosek J."/>
            <person name="Gabaldon T."/>
        </authorList>
    </citation>
    <scope>NUCLEOTIDE SEQUENCE</scope>
    <source>
        <strain evidence="11">CBS6075</strain>
    </source>
</reference>
<proteinExistence type="inferred from homology"/>
<evidence type="ECO:0000313" key="12">
    <source>
        <dbReference type="Proteomes" id="UP000769157"/>
    </source>
</evidence>
<evidence type="ECO:0000256" key="7">
    <source>
        <dbReference type="ARBA" id="ARBA00023242"/>
    </source>
</evidence>
<evidence type="ECO:0000256" key="1">
    <source>
        <dbReference type="ARBA" id="ARBA00004604"/>
    </source>
</evidence>
<evidence type="ECO:0000256" key="10">
    <source>
        <dbReference type="SAM" id="MobiDB-lite"/>
    </source>
</evidence>
<dbReference type="OrthoDB" id="10258825at2759"/>
<evidence type="ECO:0000313" key="11">
    <source>
        <dbReference type="EMBL" id="KAH3670951.1"/>
    </source>
</evidence>
<comment type="caution">
    <text evidence="11">The sequence shown here is derived from an EMBL/GenBank/DDBJ whole genome shotgun (WGS) entry which is preliminary data.</text>
</comment>
<dbReference type="GO" id="GO:0005730">
    <property type="term" value="C:nucleolus"/>
    <property type="evidence" value="ECO:0007669"/>
    <property type="project" value="UniProtKB-SubCell"/>
</dbReference>
<dbReference type="Gene3D" id="1.10.10.2150">
    <property type="entry name" value="Ribosomal RNA-processing protein 8, N-terminal domain"/>
    <property type="match status" value="1"/>
</dbReference>
<name>A0A9P8T9K0_9ASCO</name>
<dbReference type="EMBL" id="JAEUBE010000084">
    <property type="protein sequence ID" value="KAH3670951.1"/>
    <property type="molecule type" value="Genomic_DNA"/>
</dbReference>
<dbReference type="CDD" id="cd02440">
    <property type="entry name" value="AdoMet_MTases"/>
    <property type="match status" value="1"/>
</dbReference>
<evidence type="ECO:0000256" key="6">
    <source>
        <dbReference type="ARBA" id="ARBA00022691"/>
    </source>
</evidence>
<dbReference type="SUPFAM" id="SSF53335">
    <property type="entry name" value="S-adenosyl-L-methionine-dependent methyltransferases"/>
    <property type="match status" value="1"/>
</dbReference>
<keyword evidence="3 9" id="KW-0698">rRNA processing</keyword>